<protein>
    <submittedName>
        <fullName evidence="1">Uncharacterized protein</fullName>
    </submittedName>
</protein>
<proteinExistence type="predicted"/>
<evidence type="ECO:0000313" key="1">
    <source>
        <dbReference type="EMBL" id="JAH69502.1"/>
    </source>
</evidence>
<organism evidence="1">
    <name type="scientific">Anguilla anguilla</name>
    <name type="common">European freshwater eel</name>
    <name type="synonym">Muraena anguilla</name>
    <dbReference type="NCBI Taxonomy" id="7936"/>
    <lineage>
        <taxon>Eukaryota</taxon>
        <taxon>Metazoa</taxon>
        <taxon>Chordata</taxon>
        <taxon>Craniata</taxon>
        <taxon>Vertebrata</taxon>
        <taxon>Euteleostomi</taxon>
        <taxon>Actinopterygii</taxon>
        <taxon>Neopterygii</taxon>
        <taxon>Teleostei</taxon>
        <taxon>Anguilliformes</taxon>
        <taxon>Anguillidae</taxon>
        <taxon>Anguilla</taxon>
    </lineage>
</organism>
<name>A0A0E9UUL6_ANGAN</name>
<dbReference type="AlphaFoldDB" id="A0A0E9UUL6"/>
<accession>A0A0E9UUL6</accession>
<sequence>MKKVSKFYKRKNNISFEEKYESLENIQDVYNGL</sequence>
<reference evidence="1" key="1">
    <citation type="submission" date="2014-11" db="EMBL/GenBank/DDBJ databases">
        <authorList>
            <person name="Amaro Gonzalez C."/>
        </authorList>
    </citation>
    <scope>NUCLEOTIDE SEQUENCE</scope>
</reference>
<dbReference type="EMBL" id="GBXM01039075">
    <property type="protein sequence ID" value="JAH69502.1"/>
    <property type="molecule type" value="Transcribed_RNA"/>
</dbReference>
<reference evidence="1" key="2">
    <citation type="journal article" date="2015" name="Fish Shellfish Immunol.">
        <title>Early steps in the European eel (Anguilla anguilla)-Vibrio vulnificus interaction in the gills: Role of the RtxA13 toxin.</title>
        <authorList>
            <person name="Callol A."/>
            <person name="Pajuelo D."/>
            <person name="Ebbesson L."/>
            <person name="Teles M."/>
            <person name="MacKenzie S."/>
            <person name="Amaro C."/>
        </authorList>
    </citation>
    <scope>NUCLEOTIDE SEQUENCE</scope>
</reference>